<keyword evidence="4" id="KW-1185">Reference proteome</keyword>
<sequence length="409" mass="47157">MKIILILIILIQFHCATIFGTVIGGKIDEDHGQTVGLISGFSTDVAISIYTGAKYGALYGLGYAGITVVSLPLIFFILMNPFGHGEPLEFPIYRDDDNGRYLRELFQNQKHFKVYPNLHEDKKRTTASDKEFKMKLLSGLTYSSHHFFEFDDIVRDQEKQYSIESVETITKNMQKFKKLFGQNFIFYIDATVNLSSCFTERVSNKAHLQSIKYNLTSYNYPENFQYTSYITTTGTIQLFLIDFKNSKTTRYDYQDSIKIYNEFGNKECPNQDEVKSYAFDHLGTKGGNLLFPKIKAIKHKFISKDPNEEVQELLLDGIEGISYGYQIKDISPKAKEKWTEALIKSNFKSEGAYANLAFYYLNKGFLREAIEMFTKAAELNGENQKYWKRKIETIQSILNAENQNLKKSQ</sequence>
<dbReference type="SUPFAM" id="SSF48452">
    <property type="entry name" value="TPR-like"/>
    <property type="match status" value="1"/>
</dbReference>
<dbReference type="InterPro" id="IPR011990">
    <property type="entry name" value="TPR-like_helical_dom_sf"/>
</dbReference>
<dbReference type="Gene3D" id="1.25.40.10">
    <property type="entry name" value="Tetratricopeptide repeat domain"/>
    <property type="match status" value="1"/>
</dbReference>
<dbReference type="EMBL" id="NPDS01000004">
    <property type="protein sequence ID" value="PJZ57165.1"/>
    <property type="molecule type" value="Genomic_DNA"/>
</dbReference>
<dbReference type="InterPro" id="IPR019734">
    <property type="entry name" value="TPR_rpt"/>
</dbReference>
<organism evidence="3 4">
    <name type="scientific">Leptospira barantonii</name>
    <dbReference type="NCBI Taxonomy" id="2023184"/>
    <lineage>
        <taxon>Bacteria</taxon>
        <taxon>Pseudomonadati</taxon>
        <taxon>Spirochaetota</taxon>
        <taxon>Spirochaetia</taxon>
        <taxon>Leptospirales</taxon>
        <taxon>Leptospiraceae</taxon>
        <taxon>Leptospira</taxon>
    </lineage>
</organism>
<keyword evidence="2" id="KW-1133">Transmembrane helix</keyword>
<keyword evidence="2" id="KW-0472">Membrane</keyword>
<dbReference type="PROSITE" id="PS50005">
    <property type="entry name" value="TPR"/>
    <property type="match status" value="1"/>
</dbReference>
<dbReference type="RefSeq" id="WP_100762465.1">
    <property type="nucleotide sequence ID" value="NZ_NPDS01000004.1"/>
</dbReference>
<evidence type="ECO:0000256" key="2">
    <source>
        <dbReference type="SAM" id="Phobius"/>
    </source>
</evidence>
<feature type="transmembrane region" description="Helical" evidence="2">
    <location>
        <begin position="31"/>
        <end position="50"/>
    </location>
</feature>
<reference evidence="3 4" key="1">
    <citation type="submission" date="2017-07" db="EMBL/GenBank/DDBJ databases">
        <title>Leptospira spp. isolated from tropical soils.</title>
        <authorList>
            <person name="Thibeaux R."/>
            <person name="Iraola G."/>
            <person name="Ferres I."/>
            <person name="Bierque E."/>
            <person name="Girault D."/>
            <person name="Soupe-Gilbert M.-E."/>
            <person name="Picardeau M."/>
            <person name="Goarant C."/>
        </authorList>
    </citation>
    <scope>NUCLEOTIDE SEQUENCE [LARGE SCALE GENOMIC DNA]</scope>
    <source>
        <strain evidence="3 4">FH4-C-A1</strain>
    </source>
</reference>
<feature type="transmembrane region" description="Helical" evidence="2">
    <location>
        <begin position="57"/>
        <end position="79"/>
    </location>
</feature>
<evidence type="ECO:0000256" key="1">
    <source>
        <dbReference type="PROSITE-ProRule" id="PRU00339"/>
    </source>
</evidence>
<name>A0ABX4NK75_9LEPT</name>
<protein>
    <recommendedName>
        <fullName evidence="5">Tetratricopeptide repeat protein</fullName>
    </recommendedName>
</protein>
<feature type="repeat" description="TPR" evidence="1">
    <location>
        <begin position="350"/>
        <end position="383"/>
    </location>
</feature>
<proteinExistence type="predicted"/>
<evidence type="ECO:0000313" key="3">
    <source>
        <dbReference type="EMBL" id="PJZ57165.1"/>
    </source>
</evidence>
<evidence type="ECO:0008006" key="5">
    <source>
        <dbReference type="Google" id="ProtNLM"/>
    </source>
</evidence>
<dbReference type="Proteomes" id="UP000231879">
    <property type="component" value="Unassembled WGS sequence"/>
</dbReference>
<keyword evidence="2" id="KW-0812">Transmembrane</keyword>
<comment type="caution">
    <text evidence="3">The sequence shown here is derived from an EMBL/GenBank/DDBJ whole genome shotgun (WGS) entry which is preliminary data.</text>
</comment>
<gene>
    <name evidence="3" type="ORF">CH367_10470</name>
</gene>
<keyword evidence="1" id="KW-0802">TPR repeat</keyword>
<accession>A0ABX4NK75</accession>
<evidence type="ECO:0000313" key="4">
    <source>
        <dbReference type="Proteomes" id="UP000231879"/>
    </source>
</evidence>